<protein>
    <submittedName>
        <fullName evidence="1">TATA-box-binding protein-like protein</fullName>
    </submittedName>
</protein>
<name>A0AAD3NLL3_LATJO</name>
<gene>
    <name evidence="1" type="ORF">AKAME5_002650900</name>
</gene>
<proteinExistence type="predicted"/>
<dbReference type="Proteomes" id="UP001279410">
    <property type="component" value="Unassembled WGS sequence"/>
</dbReference>
<accession>A0AAD3NLL3</accession>
<reference evidence="1" key="1">
    <citation type="submission" date="2022-08" db="EMBL/GenBank/DDBJ databases">
        <title>Genome sequencing of akame (Lates japonicus).</title>
        <authorList>
            <person name="Hashiguchi Y."/>
            <person name="Takahashi H."/>
        </authorList>
    </citation>
    <scope>NUCLEOTIDE SEQUENCE</scope>
    <source>
        <strain evidence="1">Kochi</strain>
    </source>
</reference>
<organism evidence="1 2">
    <name type="scientific">Lates japonicus</name>
    <name type="common">Japanese lates</name>
    <dbReference type="NCBI Taxonomy" id="270547"/>
    <lineage>
        <taxon>Eukaryota</taxon>
        <taxon>Metazoa</taxon>
        <taxon>Chordata</taxon>
        <taxon>Craniata</taxon>
        <taxon>Vertebrata</taxon>
        <taxon>Euteleostomi</taxon>
        <taxon>Actinopterygii</taxon>
        <taxon>Neopterygii</taxon>
        <taxon>Teleostei</taxon>
        <taxon>Neoteleostei</taxon>
        <taxon>Acanthomorphata</taxon>
        <taxon>Carangaria</taxon>
        <taxon>Carangaria incertae sedis</taxon>
        <taxon>Centropomidae</taxon>
        <taxon>Lates</taxon>
    </lineage>
</organism>
<comment type="caution">
    <text evidence="1">The sequence shown here is derived from an EMBL/GenBank/DDBJ whole genome shotgun (WGS) entry which is preliminary data.</text>
</comment>
<dbReference type="EMBL" id="BRZM01002761">
    <property type="protein sequence ID" value="GLD75176.1"/>
    <property type="molecule type" value="Genomic_DNA"/>
</dbReference>
<sequence length="132" mass="14499">MDRNQSRFHIIPAEMDPGRKWVWHLSSIPGHLSDGSLQVTMFGGSSLSQACCGDPCQDQRPQLVWTTVDVKPEPYGASEDNIRISTINKPQLFLSADSSQMLQFAGLELTVGFQLQGGGLPGNSRRILGEEK</sequence>
<evidence type="ECO:0000313" key="1">
    <source>
        <dbReference type="EMBL" id="GLD75176.1"/>
    </source>
</evidence>
<keyword evidence="2" id="KW-1185">Reference proteome</keyword>
<evidence type="ECO:0000313" key="2">
    <source>
        <dbReference type="Proteomes" id="UP001279410"/>
    </source>
</evidence>
<dbReference type="AlphaFoldDB" id="A0AAD3NLL3"/>